<evidence type="ECO:0000313" key="2">
    <source>
        <dbReference type="EMBL" id="QDV71416.1"/>
    </source>
</evidence>
<evidence type="ECO:0000256" key="1">
    <source>
        <dbReference type="SAM" id="MobiDB-lite"/>
    </source>
</evidence>
<protein>
    <recommendedName>
        <fullName evidence="4">DUF1573 domain-containing protein</fullName>
    </recommendedName>
</protein>
<dbReference type="Pfam" id="PF07610">
    <property type="entry name" value="DUF1573"/>
    <property type="match status" value="1"/>
</dbReference>
<gene>
    <name evidence="2" type="ORF">Poly24_51520</name>
</gene>
<reference evidence="2 3" key="1">
    <citation type="submission" date="2019-02" db="EMBL/GenBank/DDBJ databases">
        <title>Deep-cultivation of Planctomycetes and their phenomic and genomic characterization uncovers novel biology.</title>
        <authorList>
            <person name="Wiegand S."/>
            <person name="Jogler M."/>
            <person name="Boedeker C."/>
            <person name="Pinto D."/>
            <person name="Vollmers J."/>
            <person name="Rivas-Marin E."/>
            <person name="Kohn T."/>
            <person name="Peeters S.H."/>
            <person name="Heuer A."/>
            <person name="Rast P."/>
            <person name="Oberbeckmann S."/>
            <person name="Bunk B."/>
            <person name="Jeske O."/>
            <person name="Meyerdierks A."/>
            <person name="Storesund J.E."/>
            <person name="Kallscheuer N."/>
            <person name="Luecker S."/>
            <person name="Lage O.M."/>
            <person name="Pohl T."/>
            <person name="Merkel B.J."/>
            <person name="Hornburger P."/>
            <person name="Mueller R.-W."/>
            <person name="Bruemmer F."/>
            <person name="Labrenz M."/>
            <person name="Spormann A.M."/>
            <person name="Op den Camp H."/>
            <person name="Overmann J."/>
            <person name="Amann R."/>
            <person name="Jetten M.S.M."/>
            <person name="Mascher T."/>
            <person name="Medema M.H."/>
            <person name="Devos D.P."/>
            <person name="Kaster A.-K."/>
            <person name="Ovreas L."/>
            <person name="Rohde M."/>
            <person name="Galperin M.Y."/>
            <person name="Jogler C."/>
        </authorList>
    </citation>
    <scope>NUCLEOTIDE SEQUENCE [LARGE SCALE GENOMIC DNA]</scope>
    <source>
        <strain evidence="2 3">Poly24</strain>
    </source>
</reference>
<keyword evidence="3" id="KW-1185">Reference proteome</keyword>
<dbReference type="KEGG" id="rcf:Poly24_51520"/>
<accession>A0A518K0U5</accession>
<dbReference type="Gene3D" id="2.60.40.10">
    <property type="entry name" value="Immunoglobulins"/>
    <property type="match status" value="1"/>
</dbReference>
<dbReference type="EMBL" id="CP036348">
    <property type="protein sequence ID" value="QDV71416.1"/>
    <property type="molecule type" value="Genomic_DNA"/>
</dbReference>
<dbReference type="InterPro" id="IPR013783">
    <property type="entry name" value="Ig-like_fold"/>
</dbReference>
<dbReference type="PANTHER" id="PTHR37833">
    <property type="entry name" value="LIPOPROTEIN-RELATED"/>
    <property type="match status" value="1"/>
</dbReference>
<dbReference type="Proteomes" id="UP000315082">
    <property type="component" value="Chromosome"/>
</dbReference>
<feature type="region of interest" description="Disordered" evidence="1">
    <location>
        <begin position="272"/>
        <end position="301"/>
    </location>
</feature>
<dbReference type="OrthoDB" id="270309at2"/>
<proteinExistence type="predicted"/>
<dbReference type="AlphaFoldDB" id="A0A518K0U5"/>
<sequence length="428" mass="47497">MIRDAFLRRIVIALVVFGTIATSVLALAVTVTYKPWGVPDIQRAEYEQKVADIKARNEALQTRDNSTAPRAVIEQTIYDFGMMDPLQEGTHEFVIRNDGDKLLVLTGGGTTCKCTLIKGGTQTIEPGTSSTVALFWNTGRKRDYYEQQAILRTNDPLLPEIKLVVRGKVRFEIGVSVAEANFANLQPDGDGQTEFDVYSQLFYEFDIDRIETTLDDLTWKIEPLPSDALTQYDARCGYRIALTMPLRNVDSLFNGVFRMWINRPEEAIAAAASNDLATSDSSEESPSPEIEEEEEIDDPTGATILRELSVRGRVPRRLALYGKDLNGSAGLSLGILPTGKRYENRLVARTRGTTLPKVLRVAKVEPEFIQATITPKDREGWYSLTVVIPEDAPMTIFNTSESVGRIEIECDLLPSGKMVLPLSGAIVE</sequence>
<evidence type="ECO:0008006" key="4">
    <source>
        <dbReference type="Google" id="ProtNLM"/>
    </source>
</evidence>
<name>A0A518K0U5_9BACT</name>
<dbReference type="PANTHER" id="PTHR37833:SF1">
    <property type="entry name" value="SIGNAL PEPTIDE PROTEIN"/>
    <property type="match status" value="1"/>
</dbReference>
<feature type="compositionally biased region" description="Acidic residues" evidence="1">
    <location>
        <begin position="289"/>
        <end position="298"/>
    </location>
</feature>
<organism evidence="2 3">
    <name type="scientific">Rosistilla carotiformis</name>
    <dbReference type="NCBI Taxonomy" id="2528017"/>
    <lineage>
        <taxon>Bacteria</taxon>
        <taxon>Pseudomonadati</taxon>
        <taxon>Planctomycetota</taxon>
        <taxon>Planctomycetia</taxon>
        <taxon>Pirellulales</taxon>
        <taxon>Pirellulaceae</taxon>
        <taxon>Rosistilla</taxon>
    </lineage>
</organism>
<dbReference type="InterPro" id="IPR011467">
    <property type="entry name" value="DUF1573"/>
</dbReference>
<evidence type="ECO:0000313" key="3">
    <source>
        <dbReference type="Proteomes" id="UP000315082"/>
    </source>
</evidence>
<dbReference type="RefSeq" id="WP_145101927.1">
    <property type="nucleotide sequence ID" value="NZ_CP036348.1"/>
</dbReference>